<dbReference type="AlphaFoldDB" id="A0A0F9BM13"/>
<gene>
    <name evidence="2" type="ORF">LCGC14_2430840</name>
</gene>
<evidence type="ECO:0008006" key="3">
    <source>
        <dbReference type="Google" id="ProtNLM"/>
    </source>
</evidence>
<evidence type="ECO:0000313" key="2">
    <source>
        <dbReference type="EMBL" id="KKL22889.1"/>
    </source>
</evidence>
<dbReference type="EMBL" id="LAZR01037171">
    <property type="protein sequence ID" value="KKL22889.1"/>
    <property type="molecule type" value="Genomic_DNA"/>
</dbReference>
<proteinExistence type="predicted"/>
<sequence length="63" mass="6860">SGATLLAAYREGINGFGWELNEENKEPFLAAVEQDITEVLSISDDDTGVESSDEIEEDEQPDA</sequence>
<name>A0A0F9BM13_9ZZZZ</name>
<feature type="region of interest" description="Disordered" evidence="1">
    <location>
        <begin position="41"/>
        <end position="63"/>
    </location>
</feature>
<feature type="compositionally biased region" description="Acidic residues" evidence="1">
    <location>
        <begin position="43"/>
        <end position="63"/>
    </location>
</feature>
<comment type="caution">
    <text evidence="2">The sequence shown here is derived from an EMBL/GenBank/DDBJ whole genome shotgun (WGS) entry which is preliminary data.</text>
</comment>
<evidence type="ECO:0000256" key="1">
    <source>
        <dbReference type="SAM" id="MobiDB-lite"/>
    </source>
</evidence>
<reference evidence="2" key="1">
    <citation type="journal article" date="2015" name="Nature">
        <title>Complex archaea that bridge the gap between prokaryotes and eukaryotes.</title>
        <authorList>
            <person name="Spang A."/>
            <person name="Saw J.H."/>
            <person name="Jorgensen S.L."/>
            <person name="Zaremba-Niedzwiedzka K."/>
            <person name="Martijn J."/>
            <person name="Lind A.E."/>
            <person name="van Eijk R."/>
            <person name="Schleper C."/>
            <person name="Guy L."/>
            <person name="Ettema T.J."/>
        </authorList>
    </citation>
    <scope>NUCLEOTIDE SEQUENCE</scope>
</reference>
<protein>
    <recommendedName>
        <fullName evidence="3">DNA methylase N-4/N-6 domain-containing protein</fullName>
    </recommendedName>
</protein>
<accession>A0A0F9BM13</accession>
<feature type="non-terminal residue" evidence="2">
    <location>
        <position position="1"/>
    </location>
</feature>
<organism evidence="2">
    <name type="scientific">marine sediment metagenome</name>
    <dbReference type="NCBI Taxonomy" id="412755"/>
    <lineage>
        <taxon>unclassified sequences</taxon>
        <taxon>metagenomes</taxon>
        <taxon>ecological metagenomes</taxon>
    </lineage>
</organism>